<comment type="function">
    <text evidence="10">Phosphorylation of dTMP to form dTDP in both de novo and salvage pathways of dTTP synthesis.</text>
</comment>
<keyword evidence="4 10" id="KW-0808">Transferase</keyword>
<dbReference type="InterPro" id="IPR039430">
    <property type="entry name" value="Thymidylate_kin-like_dom"/>
</dbReference>
<dbReference type="Proteomes" id="UP000268329">
    <property type="component" value="Chromosome"/>
</dbReference>
<dbReference type="InterPro" id="IPR027417">
    <property type="entry name" value="P-loop_NTPase"/>
</dbReference>
<dbReference type="InterPro" id="IPR018094">
    <property type="entry name" value="Thymidylate_kinase"/>
</dbReference>
<evidence type="ECO:0000256" key="7">
    <source>
        <dbReference type="ARBA" id="ARBA00022777"/>
    </source>
</evidence>
<accession>A0A3G2JM21</accession>
<dbReference type="PANTHER" id="PTHR10344">
    <property type="entry name" value="THYMIDYLATE KINASE"/>
    <property type="match status" value="1"/>
</dbReference>
<evidence type="ECO:0000256" key="10">
    <source>
        <dbReference type="HAMAP-Rule" id="MF_00165"/>
    </source>
</evidence>
<comment type="similarity">
    <text evidence="1 10">Belongs to the thymidylate kinase family.</text>
</comment>
<evidence type="ECO:0000259" key="11">
    <source>
        <dbReference type="Pfam" id="PF02223"/>
    </source>
</evidence>
<dbReference type="SUPFAM" id="SSF52540">
    <property type="entry name" value="P-loop containing nucleoside triphosphate hydrolases"/>
    <property type="match status" value="1"/>
</dbReference>
<dbReference type="HAMAP" id="MF_00165">
    <property type="entry name" value="Thymidylate_kinase"/>
    <property type="match status" value="1"/>
</dbReference>
<evidence type="ECO:0000256" key="9">
    <source>
        <dbReference type="ARBA" id="ARBA00048743"/>
    </source>
</evidence>
<dbReference type="Pfam" id="PF02223">
    <property type="entry name" value="Thymidylate_kin"/>
    <property type="match status" value="1"/>
</dbReference>
<dbReference type="Gene3D" id="3.40.50.300">
    <property type="entry name" value="P-loop containing nucleotide triphosphate hydrolases"/>
    <property type="match status" value="1"/>
</dbReference>
<evidence type="ECO:0000256" key="8">
    <source>
        <dbReference type="ARBA" id="ARBA00022840"/>
    </source>
</evidence>
<dbReference type="OrthoDB" id="9774907at2"/>
<evidence type="ECO:0000313" key="13">
    <source>
        <dbReference type="Proteomes" id="UP000268329"/>
    </source>
</evidence>
<dbReference type="RefSeq" id="WP_121789891.1">
    <property type="nucleotide sequence ID" value="NZ_CP033073.1"/>
</dbReference>
<keyword evidence="13" id="KW-1185">Reference proteome</keyword>
<dbReference type="GO" id="GO:0006235">
    <property type="term" value="P:dTTP biosynthetic process"/>
    <property type="evidence" value="ECO:0007669"/>
    <property type="project" value="UniProtKB-UniRule"/>
</dbReference>
<proteinExistence type="inferred from homology"/>
<evidence type="ECO:0000313" key="12">
    <source>
        <dbReference type="EMBL" id="AYN42465.1"/>
    </source>
</evidence>
<keyword evidence="5 10" id="KW-0545">Nucleotide biosynthesis</keyword>
<dbReference type="EMBL" id="CP033073">
    <property type="protein sequence ID" value="AYN42465.1"/>
    <property type="molecule type" value="Genomic_DNA"/>
</dbReference>
<sequence length="228" mass="25358">MNHRYPFIVIEGLDGTGKTTLRKGLFRLWEGLYGVTPLCMLTTNFLAADQAAAIVTGKYQPNTGNRDAYLSAIATDKRATLDRLVLPQRPARPVIADRWLLSELAFFAVKHGRRASETYETLAAHLTVAPDLTLVLDLETDASMSRAQARQGDAVRADWDVHDVQSRVRETYEAVVSKPDEFPLLGDVVRLDARRPRSEVLLAAWDVLRQRQLVPPVAARTEGAETHG</sequence>
<dbReference type="AlphaFoldDB" id="A0A3G2JM21"/>
<evidence type="ECO:0000256" key="4">
    <source>
        <dbReference type="ARBA" id="ARBA00022679"/>
    </source>
</evidence>
<gene>
    <name evidence="10" type="primary">tmk</name>
    <name evidence="12" type="ORF">D9753_30295</name>
</gene>
<comment type="catalytic activity">
    <reaction evidence="9 10">
        <text>dTMP + ATP = dTDP + ADP</text>
        <dbReference type="Rhea" id="RHEA:13517"/>
        <dbReference type="ChEBI" id="CHEBI:30616"/>
        <dbReference type="ChEBI" id="CHEBI:58369"/>
        <dbReference type="ChEBI" id="CHEBI:63528"/>
        <dbReference type="ChEBI" id="CHEBI:456216"/>
        <dbReference type="EC" id="2.7.4.9"/>
    </reaction>
</comment>
<dbReference type="KEGG" id="sdd:D9753_30295"/>
<organism evidence="12 13">
    <name type="scientific">Streptomyces dangxiongensis</name>
    <dbReference type="NCBI Taxonomy" id="1442032"/>
    <lineage>
        <taxon>Bacteria</taxon>
        <taxon>Bacillati</taxon>
        <taxon>Actinomycetota</taxon>
        <taxon>Actinomycetes</taxon>
        <taxon>Kitasatosporales</taxon>
        <taxon>Streptomycetaceae</taxon>
        <taxon>Streptomyces</taxon>
    </lineage>
</organism>
<evidence type="ECO:0000256" key="6">
    <source>
        <dbReference type="ARBA" id="ARBA00022741"/>
    </source>
</evidence>
<evidence type="ECO:0000256" key="2">
    <source>
        <dbReference type="ARBA" id="ARBA00012980"/>
    </source>
</evidence>
<name>A0A3G2JM21_9ACTN</name>
<protein>
    <recommendedName>
        <fullName evidence="3 10">Thymidylate kinase</fullName>
        <ecNumber evidence="2 10">2.7.4.9</ecNumber>
    </recommendedName>
    <alternativeName>
        <fullName evidence="10">dTMP kinase</fullName>
    </alternativeName>
</protein>
<evidence type="ECO:0000256" key="1">
    <source>
        <dbReference type="ARBA" id="ARBA00009776"/>
    </source>
</evidence>
<dbReference type="GO" id="GO:0006227">
    <property type="term" value="P:dUDP biosynthetic process"/>
    <property type="evidence" value="ECO:0007669"/>
    <property type="project" value="TreeGrafter"/>
</dbReference>
<evidence type="ECO:0000256" key="3">
    <source>
        <dbReference type="ARBA" id="ARBA00017144"/>
    </source>
</evidence>
<reference evidence="12 13" key="1">
    <citation type="submission" date="2018-10" db="EMBL/GenBank/DDBJ databases">
        <title>The genome of Streptomyces dangxiongensis Z022.</title>
        <authorList>
            <person name="Zhang B."/>
        </authorList>
    </citation>
    <scope>NUCLEOTIDE SEQUENCE [LARGE SCALE GENOMIC DNA]</scope>
    <source>
        <strain evidence="12 13">Z022</strain>
    </source>
</reference>
<keyword evidence="6 10" id="KW-0547">Nucleotide-binding</keyword>
<dbReference type="EC" id="2.7.4.9" evidence="2 10"/>
<evidence type="ECO:0000256" key="5">
    <source>
        <dbReference type="ARBA" id="ARBA00022727"/>
    </source>
</evidence>
<dbReference type="GO" id="GO:0004798">
    <property type="term" value="F:dTMP kinase activity"/>
    <property type="evidence" value="ECO:0007669"/>
    <property type="project" value="UniProtKB-UniRule"/>
</dbReference>
<feature type="binding site" evidence="10">
    <location>
        <begin position="12"/>
        <end position="19"/>
    </location>
    <ligand>
        <name>ATP</name>
        <dbReference type="ChEBI" id="CHEBI:30616"/>
    </ligand>
</feature>
<dbReference type="CDD" id="cd01672">
    <property type="entry name" value="TMPK"/>
    <property type="match status" value="1"/>
</dbReference>
<dbReference type="GO" id="GO:0006233">
    <property type="term" value="P:dTDP biosynthetic process"/>
    <property type="evidence" value="ECO:0007669"/>
    <property type="project" value="InterPro"/>
</dbReference>
<keyword evidence="8 10" id="KW-0067">ATP-binding</keyword>
<keyword evidence="7 10" id="KW-0418">Kinase</keyword>
<dbReference type="GO" id="GO:0005829">
    <property type="term" value="C:cytosol"/>
    <property type="evidence" value="ECO:0007669"/>
    <property type="project" value="TreeGrafter"/>
</dbReference>
<dbReference type="GO" id="GO:0005524">
    <property type="term" value="F:ATP binding"/>
    <property type="evidence" value="ECO:0007669"/>
    <property type="project" value="UniProtKB-UniRule"/>
</dbReference>
<dbReference type="PANTHER" id="PTHR10344:SF4">
    <property type="entry name" value="UMP-CMP KINASE 2, MITOCHONDRIAL"/>
    <property type="match status" value="1"/>
</dbReference>
<feature type="domain" description="Thymidylate kinase-like" evidence="11">
    <location>
        <begin position="10"/>
        <end position="178"/>
    </location>
</feature>